<feature type="compositionally biased region" description="Acidic residues" evidence="1">
    <location>
        <begin position="353"/>
        <end position="380"/>
    </location>
</feature>
<dbReference type="RefSeq" id="XP_033455638.1">
    <property type="nucleotide sequence ID" value="XM_033608067.1"/>
</dbReference>
<evidence type="ECO:0000313" key="2">
    <source>
        <dbReference type="Proteomes" id="UP000504637"/>
    </source>
</evidence>
<dbReference type="AlphaFoldDB" id="A0A6J3LVF5"/>
<proteinExistence type="predicted"/>
<organism evidence="3">
    <name type="scientific">Dissoconium aciculare CBS 342.82</name>
    <dbReference type="NCBI Taxonomy" id="1314786"/>
    <lineage>
        <taxon>Eukaryota</taxon>
        <taxon>Fungi</taxon>
        <taxon>Dikarya</taxon>
        <taxon>Ascomycota</taxon>
        <taxon>Pezizomycotina</taxon>
        <taxon>Dothideomycetes</taxon>
        <taxon>Dothideomycetidae</taxon>
        <taxon>Mycosphaerellales</taxon>
        <taxon>Dissoconiaceae</taxon>
        <taxon>Dissoconium</taxon>
    </lineage>
</organism>
<sequence>MTSDAVFRHGQRVKILDSHLEEFQSRLRDSTPSNTYLVERNVSLWSIASQRYEFVTMIQPEGKLIEPGYPDATCLLWGICRKYDTIPDISSQNWQSMPVYLERHLCNWAKNSAKTVGVSLEDLQVEIKNRACFIDEFPHAARGLFKPVRSVKAANNKTFVAGLAYQNEDGMLAPREKNGMAITFLTWLKLDPLADGTILPTNLTRARVTKLEREIRMRFIEELGEPDTVESNLIVHLRRLVTRNAALLKVGDAWTRPVLYSIPHWDTVPNALLKDAIVEGYKGHLFENAANIKSKDISGIDDNDRFEELMDTDDDGIVTHAGPKSNKTQQTAKDTKKSQQLGGGRAVARVEVSESEEDDGNEDNSSSDDSGDDGGDDDDVLPIVRQYRAKLWRYGHDSYVQSDQKLEEMKSWPWHKFKEYRCVRGQISRAALPPQGTIFGHDVTGELLVLHQNGEITAKELRKWYPGVFSSQKCGVHKDLPPLGLPYVIDNRLA</sequence>
<protein>
    <submittedName>
        <fullName evidence="3">Uncharacterized protein</fullName>
    </submittedName>
</protein>
<feature type="region of interest" description="Disordered" evidence="1">
    <location>
        <begin position="314"/>
        <end position="380"/>
    </location>
</feature>
<dbReference type="Proteomes" id="UP000504637">
    <property type="component" value="Unplaced"/>
</dbReference>
<gene>
    <name evidence="3" type="ORF">K489DRAFT_413670</name>
</gene>
<evidence type="ECO:0000313" key="3">
    <source>
        <dbReference type="RefSeq" id="XP_033455638.1"/>
    </source>
</evidence>
<name>A0A6J3LVF5_9PEZI</name>
<accession>A0A6J3LVF5</accession>
<reference evidence="3" key="3">
    <citation type="submission" date="2025-08" db="UniProtKB">
        <authorList>
            <consortium name="RefSeq"/>
        </authorList>
    </citation>
    <scope>IDENTIFICATION</scope>
    <source>
        <strain evidence="3">CBS 342.82</strain>
    </source>
</reference>
<reference evidence="3" key="2">
    <citation type="submission" date="2020-04" db="EMBL/GenBank/DDBJ databases">
        <authorList>
            <consortium name="NCBI Genome Project"/>
        </authorList>
    </citation>
    <scope>NUCLEOTIDE SEQUENCE</scope>
    <source>
        <strain evidence="3">CBS 342.82</strain>
    </source>
</reference>
<dbReference type="GeneID" id="54365866"/>
<evidence type="ECO:0000256" key="1">
    <source>
        <dbReference type="SAM" id="MobiDB-lite"/>
    </source>
</evidence>
<reference evidence="3" key="1">
    <citation type="submission" date="2020-01" db="EMBL/GenBank/DDBJ databases">
        <authorList>
            <consortium name="DOE Joint Genome Institute"/>
            <person name="Haridas S."/>
            <person name="Albert R."/>
            <person name="Binder M."/>
            <person name="Bloem J."/>
            <person name="Labutti K."/>
            <person name="Salamov A."/>
            <person name="Andreopoulos B."/>
            <person name="Baker S.E."/>
            <person name="Barry K."/>
            <person name="Bills G."/>
            <person name="Bluhm B.H."/>
            <person name="Cannon C."/>
            <person name="Castanera R."/>
            <person name="Culley D.E."/>
            <person name="Daum C."/>
            <person name="Ezra D."/>
            <person name="Gonzalez J.B."/>
            <person name="Henrissat B."/>
            <person name="Kuo A."/>
            <person name="Liang C."/>
            <person name="Lipzen A."/>
            <person name="Lutzoni F."/>
            <person name="Magnuson J."/>
            <person name="Mondo S."/>
            <person name="Nolan M."/>
            <person name="Ohm R."/>
            <person name="Pangilinan J."/>
            <person name="Park H.-J."/>
            <person name="Ramirez L."/>
            <person name="Alfaro M."/>
            <person name="Sun H."/>
            <person name="Tritt A."/>
            <person name="Yoshinaga Y."/>
            <person name="Zwiers L.-H."/>
            <person name="Turgeon B.G."/>
            <person name="Goodwin S.B."/>
            <person name="Spatafora J.W."/>
            <person name="Crous P.W."/>
            <person name="Grigoriev I.V."/>
        </authorList>
    </citation>
    <scope>NUCLEOTIDE SEQUENCE</scope>
    <source>
        <strain evidence="3">CBS 342.82</strain>
    </source>
</reference>
<keyword evidence="2" id="KW-1185">Reference proteome</keyword>